<sequence>MTWQRRIDETLDILLISIIHRITFFLGAMSKSTISVLQSLTATYTDSEGEDDERFDRKRRSSSLTSDGNLEVEKESTATNTATSIATPESNKSGTNTPQSGSSISGNTLLNVIQTKFLVQTTCLAAEIRRVAARLVSYNNDEAMSDEDDGEEEDSNSRVEFPVIRSSRPVSPSAEPIKLLPGEELLPPEPTGKCPADLQEKITRQYESMLQRNISSLNFQIQQRKQFRNPSIYEKLIDHLDIEEIGTNYPPSIYDPYQWSEESYYENLSKVQREEMEKREKERRERTKVEFVSGTAPKKSGSSADEEKKRKSKWDQTVPLSQGANLTSVATGTKMAIPAFGTLPKKTKQV</sequence>
<feature type="compositionally biased region" description="Low complexity" evidence="1">
    <location>
        <begin position="77"/>
        <end position="87"/>
    </location>
</feature>
<dbReference type="PANTHER" id="PTHR13464">
    <property type="entry name" value="TRANSCRIPTIONAL REGULATOR PROTEIN HCNGP"/>
    <property type="match status" value="1"/>
</dbReference>
<feature type="compositionally biased region" description="Low complexity" evidence="1">
    <location>
        <begin position="166"/>
        <end position="185"/>
    </location>
</feature>
<evidence type="ECO:0008006" key="4">
    <source>
        <dbReference type="Google" id="ProtNLM"/>
    </source>
</evidence>
<comment type="caution">
    <text evidence="2">The sequence shown here is derived from an EMBL/GenBank/DDBJ whole genome shotgun (WGS) entry which is preliminary data.</text>
</comment>
<dbReference type="AlphaFoldDB" id="A0A8J2S0J0"/>
<dbReference type="GO" id="GO:0006355">
    <property type="term" value="P:regulation of DNA-templated transcription"/>
    <property type="evidence" value="ECO:0007669"/>
    <property type="project" value="InterPro"/>
</dbReference>
<reference evidence="2" key="1">
    <citation type="submission" date="2021-11" db="EMBL/GenBank/DDBJ databases">
        <authorList>
            <person name="Schell T."/>
        </authorList>
    </citation>
    <scope>NUCLEOTIDE SEQUENCE</scope>
    <source>
        <strain evidence="2">M5</strain>
    </source>
</reference>
<dbReference type="InterPro" id="IPR012479">
    <property type="entry name" value="SAP30BP"/>
</dbReference>
<proteinExistence type="predicted"/>
<name>A0A8J2S0J0_9CRUS</name>
<feature type="region of interest" description="Disordered" evidence="1">
    <location>
        <begin position="47"/>
        <end position="104"/>
    </location>
</feature>
<dbReference type="EMBL" id="CAKKLH010000290">
    <property type="protein sequence ID" value="CAH0109107.1"/>
    <property type="molecule type" value="Genomic_DNA"/>
</dbReference>
<protein>
    <recommendedName>
        <fullName evidence="4">SAP30-binding protein</fullName>
    </recommendedName>
</protein>
<feature type="compositionally biased region" description="Polar residues" evidence="1">
    <location>
        <begin position="88"/>
        <end position="104"/>
    </location>
</feature>
<dbReference type="OrthoDB" id="1714508at2759"/>
<dbReference type="GO" id="GO:0005634">
    <property type="term" value="C:nucleus"/>
    <property type="evidence" value="ECO:0007669"/>
    <property type="project" value="TreeGrafter"/>
</dbReference>
<gene>
    <name evidence="2" type="ORF">DGAL_LOCUS12569</name>
</gene>
<dbReference type="Proteomes" id="UP000789390">
    <property type="component" value="Unassembled WGS sequence"/>
</dbReference>
<organism evidence="2 3">
    <name type="scientific">Daphnia galeata</name>
    <dbReference type="NCBI Taxonomy" id="27404"/>
    <lineage>
        <taxon>Eukaryota</taxon>
        <taxon>Metazoa</taxon>
        <taxon>Ecdysozoa</taxon>
        <taxon>Arthropoda</taxon>
        <taxon>Crustacea</taxon>
        <taxon>Branchiopoda</taxon>
        <taxon>Diplostraca</taxon>
        <taxon>Cladocera</taxon>
        <taxon>Anomopoda</taxon>
        <taxon>Daphniidae</taxon>
        <taxon>Daphnia</taxon>
    </lineage>
</organism>
<feature type="region of interest" description="Disordered" evidence="1">
    <location>
        <begin position="276"/>
        <end position="325"/>
    </location>
</feature>
<evidence type="ECO:0000256" key="1">
    <source>
        <dbReference type="SAM" id="MobiDB-lite"/>
    </source>
</evidence>
<accession>A0A8J2S0J0</accession>
<feature type="compositionally biased region" description="Basic and acidic residues" evidence="1">
    <location>
        <begin position="276"/>
        <end position="289"/>
    </location>
</feature>
<keyword evidence="3" id="KW-1185">Reference proteome</keyword>
<evidence type="ECO:0000313" key="3">
    <source>
        <dbReference type="Proteomes" id="UP000789390"/>
    </source>
</evidence>
<evidence type="ECO:0000313" key="2">
    <source>
        <dbReference type="EMBL" id="CAH0109107.1"/>
    </source>
</evidence>
<feature type="region of interest" description="Disordered" evidence="1">
    <location>
        <begin position="166"/>
        <end position="191"/>
    </location>
</feature>
<dbReference type="PANTHER" id="PTHR13464:SF0">
    <property type="entry name" value="SAP30-BINDING PROTEIN"/>
    <property type="match status" value="1"/>
</dbReference>
<dbReference type="Pfam" id="PF07818">
    <property type="entry name" value="HCNGP"/>
    <property type="match status" value="1"/>
</dbReference>